<evidence type="ECO:0000313" key="3">
    <source>
        <dbReference type="EMBL" id="MBW8483856.1"/>
    </source>
</evidence>
<evidence type="ECO:0000256" key="1">
    <source>
        <dbReference type="SAM" id="MobiDB-lite"/>
    </source>
</evidence>
<evidence type="ECO:0000313" key="4">
    <source>
        <dbReference type="Proteomes" id="UP000774570"/>
    </source>
</evidence>
<organism evidence="3 4">
    <name type="scientific">Actinomadura parmotrematis</name>
    <dbReference type="NCBI Taxonomy" id="2864039"/>
    <lineage>
        <taxon>Bacteria</taxon>
        <taxon>Bacillati</taxon>
        <taxon>Actinomycetota</taxon>
        <taxon>Actinomycetes</taxon>
        <taxon>Streptosporangiales</taxon>
        <taxon>Thermomonosporaceae</taxon>
        <taxon>Actinomadura</taxon>
    </lineage>
</organism>
<feature type="region of interest" description="Disordered" evidence="1">
    <location>
        <begin position="107"/>
        <end position="130"/>
    </location>
</feature>
<protein>
    <submittedName>
        <fullName evidence="3">Uncharacterized protein</fullName>
    </submittedName>
</protein>
<keyword evidence="2" id="KW-0812">Transmembrane</keyword>
<keyword evidence="4" id="KW-1185">Reference proteome</keyword>
<proteinExistence type="predicted"/>
<sequence length="172" mass="17435">MLLPVLAAAAFALPPSPLGLPARAPALTASIGRVSCPSRQVPVVVVNGTDRALGYDLYSGYDLVRTEQVPSNRTIDGRVQLAEDEPTMLTVRSGGATIASARRTANCRAGSGGAGGARAEGPSSRLPHTGPGLNAGVLTALGGLAAGGVLLFWGRLWPGSGRGDWAAPTRRG</sequence>
<keyword evidence="2" id="KW-0472">Membrane</keyword>
<dbReference type="RefSeq" id="WP_220167087.1">
    <property type="nucleotide sequence ID" value="NZ_JAIBOA010000009.1"/>
</dbReference>
<name>A0ABS7FU64_9ACTN</name>
<dbReference type="EMBL" id="JAIBOA010000009">
    <property type="protein sequence ID" value="MBW8483856.1"/>
    <property type="molecule type" value="Genomic_DNA"/>
</dbReference>
<reference evidence="3 4" key="1">
    <citation type="submission" date="2021-07" db="EMBL/GenBank/DDBJ databases">
        <title>Actinomadura sp. PM05-2 isolated from lichen.</title>
        <authorList>
            <person name="Somphong A."/>
            <person name="Phongsopitanun W."/>
            <person name="Tanasupawat S."/>
            <person name="Peongsungnone V."/>
        </authorList>
    </citation>
    <scope>NUCLEOTIDE SEQUENCE [LARGE SCALE GENOMIC DNA]</scope>
    <source>
        <strain evidence="3 4">PM05-2</strain>
    </source>
</reference>
<dbReference type="Proteomes" id="UP000774570">
    <property type="component" value="Unassembled WGS sequence"/>
</dbReference>
<gene>
    <name evidence="3" type="ORF">K1Y72_15825</name>
</gene>
<accession>A0ABS7FU64</accession>
<feature type="transmembrane region" description="Helical" evidence="2">
    <location>
        <begin position="133"/>
        <end position="153"/>
    </location>
</feature>
<evidence type="ECO:0000256" key="2">
    <source>
        <dbReference type="SAM" id="Phobius"/>
    </source>
</evidence>
<keyword evidence="2" id="KW-1133">Transmembrane helix</keyword>
<comment type="caution">
    <text evidence="3">The sequence shown here is derived from an EMBL/GenBank/DDBJ whole genome shotgun (WGS) entry which is preliminary data.</text>
</comment>